<dbReference type="Proteomes" id="UP000600071">
    <property type="component" value="Unassembled WGS sequence"/>
</dbReference>
<dbReference type="InterPro" id="IPR036909">
    <property type="entry name" value="Cyt_c-like_dom_sf"/>
</dbReference>
<feature type="transmembrane region" description="Helical" evidence="5">
    <location>
        <begin position="499"/>
        <end position="516"/>
    </location>
</feature>
<keyword evidence="5" id="KW-0812">Transmembrane</keyword>
<reference evidence="8" key="1">
    <citation type="journal article" date="2020" name="ISME J.">
        <title>Gammaproteobacteria mediating utilization of methyl-, sulfur- and petroleum organic compounds in deep ocean hydrothermal plumes.</title>
        <authorList>
            <person name="Zhou Z."/>
            <person name="Liu Y."/>
            <person name="Pan J."/>
            <person name="Cron B.R."/>
            <person name="Toner B.M."/>
            <person name="Anantharaman K."/>
            <person name="Breier J.A."/>
            <person name="Dick G.J."/>
            <person name="Li M."/>
        </authorList>
    </citation>
    <scope>NUCLEOTIDE SEQUENCE</scope>
    <source>
        <strain evidence="8">SZUA-1523</strain>
    </source>
</reference>
<keyword evidence="5" id="KW-1133">Transmembrane helix</keyword>
<keyword evidence="2 4" id="KW-0479">Metal-binding</keyword>
<evidence type="ECO:0000256" key="1">
    <source>
        <dbReference type="ARBA" id="ARBA00022617"/>
    </source>
</evidence>
<dbReference type="PANTHER" id="PTHR32234:SF0">
    <property type="entry name" value="THIOL:DISULFIDE INTERCHANGE PROTEIN DSBD"/>
    <property type="match status" value="1"/>
</dbReference>
<protein>
    <recommendedName>
        <fullName evidence="10">Thioredoxin domain-containing protein</fullName>
    </recommendedName>
</protein>
<dbReference type="SUPFAM" id="SSF46626">
    <property type="entry name" value="Cytochrome c"/>
    <property type="match status" value="1"/>
</dbReference>
<evidence type="ECO:0000256" key="5">
    <source>
        <dbReference type="SAM" id="Phobius"/>
    </source>
</evidence>
<dbReference type="Pfam" id="PF00085">
    <property type="entry name" value="Thioredoxin"/>
    <property type="match status" value="1"/>
</dbReference>
<feature type="transmembrane region" description="Helical" evidence="5">
    <location>
        <begin position="355"/>
        <end position="380"/>
    </location>
</feature>
<sequence length="519" mass="54699">MQGSRRMRLDLRGFQKSKKAGLLLIVLVVAGALTTVLLLGQEQKIANYYMSVDEYVISSSSMLEKIINSSTKPVAVMFESPACPTCKQMHPYWAVLERQSSTLPVQFYHIVFSPATEEAFRRYRVTDTPTFIVFVGGQPVARHVGAFGGDNITSTMLNWALFSAGLSVVSDPQKLAEEGLHIFNNRCSSCHGEIGGLDEESLKAWLDSRRGEPDLLAKRLAGALKENMTLRELYGSYGALSDAVKTMRKYVPDLTSYEIDRLSYLLDYASAILEGKEPPTIIQPGVNATAATTHVQQEASAAEALAAAASASVVGALAALAAGIVAVFSPCVFPLLVTYVSVISTSGKTLTASRCIACGVAAFVGVIAVGVFFVFASSLVASIQNILLPVVAAAVIAAGAASMLGVPIELESIVSMRRSGLTGFCAVYGFLAVQCNLPLVAGALLLAAGVGNMSSGMLVAASFAAGISIPLALAVYAAGKLGSSIINRIMGRYTLLSRVSGLILVVAGIYLLAYTLQLI</sequence>
<name>A0A832ZTV5_9CREN</name>
<evidence type="ECO:0000256" key="2">
    <source>
        <dbReference type="ARBA" id="ARBA00022723"/>
    </source>
</evidence>
<comment type="caution">
    <text evidence="8">The sequence shown here is derived from an EMBL/GenBank/DDBJ whole genome shotgun (WGS) entry which is preliminary data.</text>
</comment>
<feature type="transmembrane region" description="Helical" evidence="5">
    <location>
        <begin position="386"/>
        <end position="406"/>
    </location>
</feature>
<dbReference type="PROSITE" id="PS51352">
    <property type="entry name" value="THIOREDOXIN_2"/>
    <property type="match status" value="1"/>
</dbReference>
<dbReference type="InterPro" id="IPR013766">
    <property type="entry name" value="Thioredoxin_domain"/>
</dbReference>
<evidence type="ECO:0000313" key="9">
    <source>
        <dbReference type="Proteomes" id="UP000600071"/>
    </source>
</evidence>
<feature type="domain" description="Thioredoxin" evidence="7">
    <location>
        <begin position="22"/>
        <end position="162"/>
    </location>
</feature>
<proteinExistence type="predicted"/>
<feature type="domain" description="Cytochrome c" evidence="6">
    <location>
        <begin position="174"/>
        <end position="310"/>
    </location>
</feature>
<organism evidence="8 9">
    <name type="scientific">Pyrodictium delaneyi</name>
    <dbReference type="NCBI Taxonomy" id="1273541"/>
    <lineage>
        <taxon>Archaea</taxon>
        <taxon>Thermoproteota</taxon>
        <taxon>Thermoprotei</taxon>
        <taxon>Desulfurococcales</taxon>
        <taxon>Pyrodictiaceae</taxon>
        <taxon>Pyrodictium</taxon>
    </lineage>
</organism>
<dbReference type="AlphaFoldDB" id="A0A832ZTV5"/>
<dbReference type="PROSITE" id="PS51007">
    <property type="entry name" value="CYTC"/>
    <property type="match status" value="1"/>
</dbReference>
<dbReference type="GO" id="GO:0020037">
    <property type="term" value="F:heme binding"/>
    <property type="evidence" value="ECO:0007669"/>
    <property type="project" value="InterPro"/>
</dbReference>
<evidence type="ECO:0008006" key="10">
    <source>
        <dbReference type="Google" id="ProtNLM"/>
    </source>
</evidence>
<dbReference type="GO" id="GO:0046872">
    <property type="term" value="F:metal ion binding"/>
    <property type="evidence" value="ECO:0007669"/>
    <property type="project" value="UniProtKB-KW"/>
</dbReference>
<evidence type="ECO:0000313" key="8">
    <source>
        <dbReference type="EMBL" id="HIQ23540.1"/>
    </source>
</evidence>
<dbReference type="GO" id="GO:0009055">
    <property type="term" value="F:electron transfer activity"/>
    <property type="evidence" value="ECO:0007669"/>
    <property type="project" value="InterPro"/>
</dbReference>
<feature type="transmembrane region" description="Helical" evidence="5">
    <location>
        <begin position="317"/>
        <end position="343"/>
    </location>
</feature>
<feature type="transmembrane region" description="Helical" evidence="5">
    <location>
        <begin position="456"/>
        <end position="478"/>
    </location>
</feature>
<dbReference type="InterPro" id="IPR009056">
    <property type="entry name" value="Cyt_c-like_dom"/>
</dbReference>
<dbReference type="GO" id="GO:0045454">
    <property type="term" value="P:cell redox homeostasis"/>
    <property type="evidence" value="ECO:0007669"/>
    <property type="project" value="TreeGrafter"/>
</dbReference>
<accession>A0A832ZTV5</accession>
<evidence type="ECO:0000259" key="6">
    <source>
        <dbReference type="PROSITE" id="PS51007"/>
    </source>
</evidence>
<keyword evidence="1 4" id="KW-0349">Heme</keyword>
<dbReference type="GO" id="GO:0015035">
    <property type="term" value="F:protein-disulfide reductase activity"/>
    <property type="evidence" value="ECO:0007669"/>
    <property type="project" value="TreeGrafter"/>
</dbReference>
<evidence type="ECO:0000259" key="7">
    <source>
        <dbReference type="PROSITE" id="PS51352"/>
    </source>
</evidence>
<dbReference type="PANTHER" id="PTHR32234">
    <property type="entry name" value="THIOL:DISULFIDE INTERCHANGE PROTEIN DSBD"/>
    <property type="match status" value="1"/>
</dbReference>
<gene>
    <name evidence="8" type="ORF">EYH50_00645</name>
</gene>
<keyword evidence="3 4" id="KW-0408">Iron</keyword>
<evidence type="ECO:0000256" key="3">
    <source>
        <dbReference type="ARBA" id="ARBA00023004"/>
    </source>
</evidence>
<keyword evidence="5" id="KW-0472">Membrane</keyword>
<feature type="transmembrane region" description="Helical" evidence="5">
    <location>
        <begin position="427"/>
        <end position="450"/>
    </location>
</feature>
<feature type="transmembrane region" description="Helical" evidence="5">
    <location>
        <begin position="21"/>
        <end position="40"/>
    </location>
</feature>
<dbReference type="EMBL" id="DQVR01000018">
    <property type="protein sequence ID" value="HIQ23540.1"/>
    <property type="molecule type" value="Genomic_DNA"/>
</dbReference>
<dbReference type="SUPFAM" id="SSF52833">
    <property type="entry name" value="Thioredoxin-like"/>
    <property type="match status" value="1"/>
</dbReference>
<dbReference type="CDD" id="cd02947">
    <property type="entry name" value="TRX_family"/>
    <property type="match status" value="1"/>
</dbReference>
<dbReference type="Gene3D" id="3.40.30.10">
    <property type="entry name" value="Glutaredoxin"/>
    <property type="match status" value="1"/>
</dbReference>
<evidence type="ECO:0000256" key="4">
    <source>
        <dbReference type="PROSITE-ProRule" id="PRU00433"/>
    </source>
</evidence>
<dbReference type="InterPro" id="IPR036249">
    <property type="entry name" value="Thioredoxin-like_sf"/>
</dbReference>